<keyword evidence="3" id="KW-1185">Reference proteome</keyword>
<sequence>MPRQNENDSDIPRSELDMIEQAMNTMVQGTFSMLFNSLFGADQNTDLGGTFENNVNIQQQSSPGMIGNDGSDFRRLANKSRQNRGTPTTSEEQDRIEESTAPPHRSAAMIIRDEPDFQNRHHSEDMARITTPLPTMMNLLQFMLGTPNGQTSPSGNNETGTLLDLMLPSDDQLFNSMDPETIPQPKQVIEGDSPQKGGINWSFSSTSQRRVVQADGTEETYITRTQNGITETIKKIKYPDGSMEETIETGGRNNSNNSSDFLSRPATSAGHPTSSSDPNHATPSGGPLGSLWRRLFG</sequence>
<evidence type="ECO:0000256" key="1">
    <source>
        <dbReference type="SAM" id="MobiDB-lite"/>
    </source>
</evidence>
<gene>
    <name evidence="2" type="ORF">INT45_001661</name>
</gene>
<comment type="caution">
    <text evidence="2">The sequence shown here is derived from an EMBL/GenBank/DDBJ whole genome shotgun (WGS) entry which is preliminary data.</text>
</comment>
<feature type="compositionally biased region" description="Polar residues" evidence="1">
    <location>
        <begin position="251"/>
        <end position="261"/>
    </location>
</feature>
<dbReference type="OrthoDB" id="2441427at2759"/>
<evidence type="ECO:0000313" key="3">
    <source>
        <dbReference type="Proteomes" id="UP000646827"/>
    </source>
</evidence>
<feature type="compositionally biased region" description="Polar residues" evidence="1">
    <location>
        <begin position="270"/>
        <end position="282"/>
    </location>
</feature>
<feature type="region of interest" description="Disordered" evidence="1">
    <location>
        <begin position="59"/>
        <end position="109"/>
    </location>
</feature>
<name>A0A8H7S6D9_9FUNG</name>
<organism evidence="2 3">
    <name type="scientific">Circinella minor</name>
    <dbReference type="NCBI Taxonomy" id="1195481"/>
    <lineage>
        <taxon>Eukaryota</taxon>
        <taxon>Fungi</taxon>
        <taxon>Fungi incertae sedis</taxon>
        <taxon>Mucoromycota</taxon>
        <taxon>Mucoromycotina</taxon>
        <taxon>Mucoromycetes</taxon>
        <taxon>Mucorales</taxon>
        <taxon>Lichtheimiaceae</taxon>
        <taxon>Circinella</taxon>
    </lineage>
</organism>
<proteinExistence type="predicted"/>
<evidence type="ECO:0000313" key="2">
    <source>
        <dbReference type="EMBL" id="KAG2223579.1"/>
    </source>
</evidence>
<protein>
    <submittedName>
        <fullName evidence="2">Uncharacterized protein</fullName>
    </submittedName>
</protein>
<dbReference type="EMBL" id="JAEPRB010000058">
    <property type="protein sequence ID" value="KAG2223579.1"/>
    <property type="molecule type" value="Genomic_DNA"/>
</dbReference>
<dbReference type="AlphaFoldDB" id="A0A8H7S6D9"/>
<feature type="region of interest" description="Disordered" evidence="1">
    <location>
        <begin position="240"/>
        <end position="297"/>
    </location>
</feature>
<accession>A0A8H7S6D9</accession>
<dbReference type="Proteomes" id="UP000646827">
    <property type="component" value="Unassembled WGS sequence"/>
</dbReference>
<reference evidence="2 3" key="1">
    <citation type="submission" date="2020-12" db="EMBL/GenBank/DDBJ databases">
        <title>Metabolic potential, ecology and presence of endohyphal bacteria is reflected in genomic diversity of Mucoromycotina.</title>
        <authorList>
            <person name="Muszewska A."/>
            <person name="Okrasinska A."/>
            <person name="Steczkiewicz K."/>
            <person name="Drgas O."/>
            <person name="Orlowska M."/>
            <person name="Perlinska-Lenart U."/>
            <person name="Aleksandrzak-Piekarczyk T."/>
            <person name="Szatraj K."/>
            <person name="Zielenkiewicz U."/>
            <person name="Pilsyk S."/>
            <person name="Malc E."/>
            <person name="Mieczkowski P."/>
            <person name="Kruszewska J.S."/>
            <person name="Biernat P."/>
            <person name="Pawlowska J."/>
        </authorList>
    </citation>
    <scope>NUCLEOTIDE SEQUENCE [LARGE SCALE GENOMIC DNA]</scope>
    <source>
        <strain evidence="2 3">CBS 142.35</strain>
    </source>
</reference>